<name>A0AAD5XVQ2_9FUNG</name>
<feature type="repeat" description="WD" evidence="10">
    <location>
        <begin position="353"/>
        <end position="385"/>
    </location>
</feature>
<dbReference type="PROSITE" id="PS00678">
    <property type="entry name" value="WD_REPEATS_1"/>
    <property type="match status" value="1"/>
</dbReference>
<dbReference type="PROSITE" id="PS50294">
    <property type="entry name" value="WD_REPEATS_REGION"/>
    <property type="match status" value="3"/>
</dbReference>
<dbReference type="InterPro" id="IPR015943">
    <property type="entry name" value="WD40/YVTN_repeat-like_dom_sf"/>
</dbReference>
<dbReference type="Pfam" id="PF00400">
    <property type="entry name" value="WD40"/>
    <property type="match status" value="4"/>
</dbReference>
<gene>
    <name evidence="12" type="primary">SEH1</name>
    <name evidence="12" type="ORF">HDU87_004145</name>
</gene>
<keyword evidence="8" id="KW-0906">Nuclear pore complex</keyword>
<dbReference type="GO" id="GO:0051028">
    <property type="term" value="P:mRNA transport"/>
    <property type="evidence" value="ECO:0007669"/>
    <property type="project" value="UniProtKB-KW"/>
</dbReference>
<dbReference type="SMART" id="SM00320">
    <property type="entry name" value="WD40"/>
    <property type="match status" value="5"/>
</dbReference>
<comment type="similarity">
    <text evidence="2">Belongs to the WD repeat SEC13 family.</text>
</comment>
<evidence type="ECO:0000256" key="6">
    <source>
        <dbReference type="ARBA" id="ARBA00022816"/>
    </source>
</evidence>
<keyword evidence="6" id="KW-0509">mRNA transport</keyword>
<keyword evidence="7" id="KW-0653">Protein transport</keyword>
<feature type="region of interest" description="Disordered" evidence="11">
    <location>
        <begin position="315"/>
        <end position="337"/>
    </location>
</feature>
<evidence type="ECO:0000256" key="5">
    <source>
        <dbReference type="ARBA" id="ARBA00022737"/>
    </source>
</evidence>
<protein>
    <submittedName>
        <fullName evidence="12">Epoxide hydrolase, soluble (SEH)</fullName>
    </submittedName>
</protein>
<evidence type="ECO:0000313" key="12">
    <source>
        <dbReference type="EMBL" id="KAJ3184740.1"/>
    </source>
</evidence>
<evidence type="ECO:0000256" key="2">
    <source>
        <dbReference type="ARBA" id="ARBA00010102"/>
    </source>
</evidence>
<dbReference type="PANTHER" id="PTHR11024">
    <property type="entry name" value="NUCLEAR PORE COMPLEX PROTEIN SEC13 / SEH1 FAMILY MEMBER"/>
    <property type="match status" value="1"/>
</dbReference>
<evidence type="ECO:0000313" key="13">
    <source>
        <dbReference type="Proteomes" id="UP001212152"/>
    </source>
</evidence>
<dbReference type="SUPFAM" id="SSF50978">
    <property type="entry name" value="WD40 repeat-like"/>
    <property type="match status" value="1"/>
</dbReference>
<reference evidence="12" key="1">
    <citation type="submission" date="2020-05" db="EMBL/GenBank/DDBJ databases">
        <title>Phylogenomic resolution of chytrid fungi.</title>
        <authorList>
            <person name="Stajich J.E."/>
            <person name="Amses K."/>
            <person name="Simmons R."/>
            <person name="Seto K."/>
            <person name="Myers J."/>
            <person name="Bonds A."/>
            <person name="Quandt C.A."/>
            <person name="Barry K."/>
            <person name="Liu P."/>
            <person name="Grigoriev I."/>
            <person name="Longcore J.E."/>
            <person name="James T.Y."/>
        </authorList>
    </citation>
    <scope>NUCLEOTIDE SEQUENCE</scope>
    <source>
        <strain evidence="12">JEL0379</strain>
    </source>
</reference>
<dbReference type="GO" id="GO:0005198">
    <property type="term" value="F:structural molecule activity"/>
    <property type="evidence" value="ECO:0007669"/>
    <property type="project" value="InterPro"/>
</dbReference>
<dbReference type="Proteomes" id="UP001212152">
    <property type="component" value="Unassembled WGS sequence"/>
</dbReference>
<keyword evidence="3" id="KW-0813">Transport</keyword>
<keyword evidence="9" id="KW-0539">Nucleus</keyword>
<accession>A0AAD5XVQ2</accession>
<keyword evidence="13" id="KW-1185">Reference proteome</keyword>
<dbReference type="InterPro" id="IPR001680">
    <property type="entry name" value="WD40_rpt"/>
</dbReference>
<evidence type="ECO:0000256" key="4">
    <source>
        <dbReference type="ARBA" id="ARBA00022574"/>
    </source>
</evidence>
<dbReference type="InterPro" id="IPR037363">
    <property type="entry name" value="Sec13/Seh1_fam"/>
</dbReference>
<comment type="subcellular location">
    <subcellularLocation>
        <location evidence="1">Nucleus</location>
        <location evidence="1">Nuclear pore complex</location>
    </subcellularLocation>
</comment>
<dbReference type="GO" id="GO:0034198">
    <property type="term" value="P:cellular response to amino acid starvation"/>
    <property type="evidence" value="ECO:0007669"/>
    <property type="project" value="TreeGrafter"/>
</dbReference>
<proteinExistence type="inferred from homology"/>
<dbReference type="GO" id="GO:0015031">
    <property type="term" value="P:protein transport"/>
    <property type="evidence" value="ECO:0007669"/>
    <property type="project" value="UniProtKB-KW"/>
</dbReference>
<evidence type="ECO:0000256" key="9">
    <source>
        <dbReference type="ARBA" id="ARBA00023242"/>
    </source>
</evidence>
<dbReference type="InterPro" id="IPR036322">
    <property type="entry name" value="WD40_repeat_dom_sf"/>
</dbReference>
<feature type="repeat" description="WD" evidence="10">
    <location>
        <begin position="8"/>
        <end position="42"/>
    </location>
</feature>
<evidence type="ECO:0000256" key="10">
    <source>
        <dbReference type="PROSITE-ProRule" id="PRU00221"/>
    </source>
</evidence>
<dbReference type="GO" id="GO:0031080">
    <property type="term" value="C:nuclear pore outer ring"/>
    <property type="evidence" value="ECO:0007669"/>
    <property type="project" value="TreeGrafter"/>
</dbReference>
<dbReference type="PANTHER" id="PTHR11024:SF3">
    <property type="entry name" value="NUCLEOPORIN SEH1"/>
    <property type="match status" value="1"/>
</dbReference>
<dbReference type="GO" id="GO:1904263">
    <property type="term" value="P:positive regulation of TORC1 signaling"/>
    <property type="evidence" value="ECO:0007669"/>
    <property type="project" value="TreeGrafter"/>
</dbReference>
<evidence type="ECO:0000256" key="7">
    <source>
        <dbReference type="ARBA" id="ARBA00022927"/>
    </source>
</evidence>
<feature type="repeat" description="WD" evidence="10">
    <location>
        <begin position="269"/>
        <end position="307"/>
    </location>
</feature>
<dbReference type="EMBL" id="JADGJQ010000003">
    <property type="protein sequence ID" value="KAJ3184740.1"/>
    <property type="molecule type" value="Genomic_DNA"/>
</dbReference>
<feature type="compositionally biased region" description="Gly residues" evidence="11">
    <location>
        <begin position="315"/>
        <end position="329"/>
    </location>
</feature>
<feature type="repeat" description="WD" evidence="10">
    <location>
        <begin position="54"/>
        <end position="88"/>
    </location>
</feature>
<keyword evidence="4 10" id="KW-0853">WD repeat</keyword>
<dbReference type="GO" id="GO:0035859">
    <property type="term" value="C:Seh1-associated complex"/>
    <property type="evidence" value="ECO:0007669"/>
    <property type="project" value="TreeGrafter"/>
</dbReference>
<dbReference type="InterPro" id="IPR020472">
    <property type="entry name" value="WD40_PAC1"/>
</dbReference>
<comment type="caution">
    <text evidence="12">The sequence shown here is derived from an EMBL/GenBank/DDBJ whole genome shotgun (WGS) entry which is preliminary data.</text>
</comment>
<dbReference type="PRINTS" id="PR00320">
    <property type="entry name" value="GPROTEINBRPT"/>
</dbReference>
<keyword evidence="8" id="KW-0811">Translocation</keyword>
<dbReference type="AlphaFoldDB" id="A0AAD5XVQ2"/>
<keyword evidence="5" id="KW-0677">Repeat</keyword>
<dbReference type="PROSITE" id="PS50082">
    <property type="entry name" value="WD_REPEATS_2"/>
    <property type="match status" value="4"/>
</dbReference>
<evidence type="ECO:0000256" key="11">
    <source>
        <dbReference type="SAM" id="MobiDB-lite"/>
    </source>
</evidence>
<sequence length="411" mass="43517">MNEVVQFSAGHEDLIHDVAYDFYGKRLVTCSSDQKLKVWDMDEDKGNWACNDSWKGHDSSILKVAWAHPEYGQVFASCSFDRTVRVWEEQDQEAKLGGRRWSEKARLADSKGPVQDLEFAPTHLGLKLATAASDGVLRIYEAMDVVQLGQWTLMDEIEIASLGAIGSMESANIGGGVDGMITRNQSNTGAVTSGGSTIAGSGGGLAGSGVAGAGVGGVGGGGAVTSHYCLSWCPSRFQPQMLLVGCGRENVAKVFRIDAHGRWSPGEQLFGHGDVVTSVAWAPNMGRSYQLLATACRDGHVRIFRLSGGGSGALPGGGDGGSSAGGGGPWQTAGAKKSTTAAGRFHVDLLADFSDHGTEVWRVEWNVTGTILSSSGDDGKVRLWKSSYMGEWRCMSIISAESANPYDPAMR</sequence>
<keyword evidence="12" id="KW-0378">Hydrolase</keyword>
<evidence type="ECO:0000256" key="3">
    <source>
        <dbReference type="ARBA" id="ARBA00022448"/>
    </source>
</evidence>
<dbReference type="GO" id="GO:0016787">
    <property type="term" value="F:hydrolase activity"/>
    <property type="evidence" value="ECO:0007669"/>
    <property type="project" value="UniProtKB-KW"/>
</dbReference>
<organism evidence="12 13">
    <name type="scientific">Geranomyces variabilis</name>
    <dbReference type="NCBI Taxonomy" id="109894"/>
    <lineage>
        <taxon>Eukaryota</taxon>
        <taxon>Fungi</taxon>
        <taxon>Fungi incertae sedis</taxon>
        <taxon>Chytridiomycota</taxon>
        <taxon>Chytridiomycota incertae sedis</taxon>
        <taxon>Chytridiomycetes</taxon>
        <taxon>Spizellomycetales</taxon>
        <taxon>Powellomycetaceae</taxon>
        <taxon>Geranomyces</taxon>
    </lineage>
</organism>
<evidence type="ECO:0000256" key="8">
    <source>
        <dbReference type="ARBA" id="ARBA00023132"/>
    </source>
</evidence>
<dbReference type="Gene3D" id="2.130.10.10">
    <property type="entry name" value="YVTN repeat-like/Quinoprotein amine dehydrogenase"/>
    <property type="match status" value="1"/>
</dbReference>
<evidence type="ECO:0000256" key="1">
    <source>
        <dbReference type="ARBA" id="ARBA00004567"/>
    </source>
</evidence>
<dbReference type="InterPro" id="IPR019775">
    <property type="entry name" value="WD40_repeat_CS"/>
</dbReference>